<dbReference type="AlphaFoldDB" id="A0AAU7S666"/>
<feature type="domain" description="D-glutamate cyclase-like C-terminal" evidence="1">
    <location>
        <begin position="69"/>
        <end position="324"/>
    </location>
</feature>
<dbReference type="Pfam" id="PF14336">
    <property type="entry name" value="GLUCM-like_C"/>
    <property type="match status" value="1"/>
</dbReference>
<sequence length="345" mass="35775">MSNYFSYLNVRPTAEALKERFGRELDKLMTLDFNLGGRTAQLYALERAGSNHAGSTDFAAKLVSSVGAADIAILVTGWSVRPHIDVSIGEVDGPPGAAAIARALFLARGCASIVVTAKPLVSQTAAAFRAAGAVVVNRDAIHALRGTSTKLFAVAVEGFELDCDLDDQFRGLLSLAAPRVALAVEHFGFAADGNAYLSTGTAISRGVLHTDTLFLMAAEQGALCGACVDNPNEAGTARLHNSLAKHPPMKDDFENILVGSSANMAAYALAAAIGGLAGRPDAAFTGRLDEAAVAATFANGAIDPFSGSADPISGVDTLEPPYHTYVTDLMARMAHGYCNAMSLVA</sequence>
<keyword evidence="2" id="KW-0614">Plasmid</keyword>
<evidence type="ECO:0000259" key="1">
    <source>
        <dbReference type="Pfam" id="PF14336"/>
    </source>
</evidence>
<organism evidence="2">
    <name type="scientific">Rhizobium sp. ZPR3</name>
    <dbReference type="NCBI Taxonomy" id="3158967"/>
    <lineage>
        <taxon>Bacteria</taxon>
        <taxon>Pseudomonadati</taxon>
        <taxon>Pseudomonadota</taxon>
        <taxon>Alphaproteobacteria</taxon>
        <taxon>Hyphomicrobiales</taxon>
        <taxon>Rhizobiaceae</taxon>
        <taxon>Rhizobium/Agrobacterium group</taxon>
        <taxon>Rhizobium</taxon>
    </lineage>
</organism>
<dbReference type="Gene3D" id="3.90.1640.20">
    <property type="entry name" value="TON_0340"/>
    <property type="match status" value="1"/>
</dbReference>
<accession>A0AAU7S666</accession>
<gene>
    <name evidence="2" type="ORF">ABM479_33665</name>
</gene>
<dbReference type="InterPro" id="IPR025504">
    <property type="entry name" value="GLUCM_C"/>
</dbReference>
<evidence type="ECO:0000313" key="2">
    <source>
        <dbReference type="EMBL" id="XBT97841.1"/>
    </source>
</evidence>
<proteinExistence type="predicted"/>
<geneLocation type="plasmid" evidence="2">
    <name>unnamed3</name>
</geneLocation>
<reference evidence="2" key="1">
    <citation type="submission" date="2024-06" db="EMBL/GenBank/DDBJ databases">
        <authorList>
            <person name="Li T."/>
            <person name="Gao R."/>
        </authorList>
    </citation>
    <scope>NUCLEOTIDE SEQUENCE</scope>
    <source>
        <strain evidence="2">ZPR3</strain>
        <plasmid evidence="2">unnamed3</plasmid>
    </source>
</reference>
<protein>
    <submittedName>
        <fullName evidence="2">Glutamate cyclase domain-containing protein</fullName>
    </submittedName>
</protein>
<name>A0AAU7S666_9HYPH</name>
<dbReference type="EMBL" id="CP157963">
    <property type="protein sequence ID" value="XBT97841.1"/>
    <property type="molecule type" value="Genomic_DNA"/>
</dbReference>
<dbReference type="RefSeq" id="WP_349963106.1">
    <property type="nucleotide sequence ID" value="NZ_CP157963.1"/>
</dbReference>